<dbReference type="Proteomes" id="UP000054270">
    <property type="component" value="Unassembled WGS sequence"/>
</dbReference>
<organism evidence="1 2">
    <name type="scientific">Hypholoma sublateritium (strain FD-334 SS-4)</name>
    <dbReference type="NCBI Taxonomy" id="945553"/>
    <lineage>
        <taxon>Eukaryota</taxon>
        <taxon>Fungi</taxon>
        <taxon>Dikarya</taxon>
        <taxon>Basidiomycota</taxon>
        <taxon>Agaricomycotina</taxon>
        <taxon>Agaricomycetes</taxon>
        <taxon>Agaricomycetidae</taxon>
        <taxon>Agaricales</taxon>
        <taxon>Agaricineae</taxon>
        <taxon>Strophariaceae</taxon>
        <taxon>Hypholoma</taxon>
    </lineage>
</organism>
<name>A0A0D2Q4X8_HYPSF</name>
<evidence type="ECO:0000313" key="2">
    <source>
        <dbReference type="Proteomes" id="UP000054270"/>
    </source>
</evidence>
<protein>
    <submittedName>
        <fullName evidence="1">Uncharacterized protein</fullName>
    </submittedName>
</protein>
<sequence>MPDRCERAAHSIHSRNTIAPPSLECACYPLGDTCPHAHLRRPQTRFAPPLRHQPRAAPGLVPLFPTLYEAHAKCYKRHVYVYVHYLGLGRSGQSGAQKGQHASCCASTSAVAHEGFAMYQSAGRARAGGGGARCGEAMLRDMHNERGHVHPRAHEQGAEPRSVTRQMRHDCRHPSASSTLMGAAICIPPT</sequence>
<proteinExistence type="predicted"/>
<keyword evidence="2" id="KW-1185">Reference proteome</keyword>
<dbReference type="AlphaFoldDB" id="A0A0D2Q4X8"/>
<dbReference type="EMBL" id="KN817527">
    <property type="protein sequence ID" value="KJA26620.1"/>
    <property type="molecule type" value="Genomic_DNA"/>
</dbReference>
<gene>
    <name evidence="1" type="ORF">HYPSUDRAFT_198887</name>
</gene>
<reference evidence="2" key="1">
    <citation type="submission" date="2014-04" db="EMBL/GenBank/DDBJ databases">
        <title>Evolutionary Origins and Diversification of the Mycorrhizal Mutualists.</title>
        <authorList>
            <consortium name="DOE Joint Genome Institute"/>
            <consortium name="Mycorrhizal Genomics Consortium"/>
            <person name="Kohler A."/>
            <person name="Kuo A."/>
            <person name="Nagy L.G."/>
            <person name="Floudas D."/>
            <person name="Copeland A."/>
            <person name="Barry K.W."/>
            <person name="Cichocki N."/>
            <person name="Veneault-Fourrey C."/>
            <person name="LaButti K."/>
            <person name="Lindquist E.A."/>
            <person name="Lipzen A."/>
            <person name="Lundell T."/>
            <person name="Morin E."/>
            <person name="Murat C."/>
            <person name="Riley R."/>
            <person name="Ohm R."/>
            <person name="Sun H."/>
            <person name="Tunlid A."/>
            <person name="Henrissat B."/>
            <person name="Grigoriev I.V."/>
            <person name="Hibbett D.S."/>
            <person name="Martin F."/>
        </authorList>
    </citation>
    <scope>NUCLEOTIDE SEQUENCE [LARGE SCALE GENOMIC DNA]</scope>
    <source>
        <strain evidence="2">FD-334 SS-4</strain>
    </source>
</reference>
<evidence type="ECO:0000313" key="1">
    <source>
        <dbReference type="EMBL" id="KJA26620.1"/>
    </source>
</evidence>
<accession>A0A0D2Q4X8</accession>